<keyword evidence="3 6" id="KW-1133">Transmembrane helix</keyword>
<dbReference type="Pfam" id="PF01284">
    <property type="entry name" value="MARVEL"/>
    <property type="match status" value="1"/>
</dbReference>
<sequence length="158" mass="17435">MVPQNTFSTFHQPVIMSPKGLLLITQILFGLLVWLLVGGTDILHVPALCWVMFVAVSCWILSLSFFIIFLSEIPIRAPHIPWTVLSLCVNAAAACLYLMAAVVNTATVNEATRGRHNYKCWTASSCFAFLTALSYVGSSCLSFREWRHIRAPSAVSSV</sequence>
<evidence type="ECO:0000256" key="5">
    <source>
        <dbReference type="PROSITE-ProRule" id="PRU00581"/>
    </source>
</evidence>
<evidence type="ECO:0000313" key="9">
    <source>
        <dbReference type="Proteomes" id="UP001497482"/>
    </source>
</evidence>
<feature type="transmembrane region" description="Helical" evidence="6">
    <location>
        <begin position="20"/>
        <end position="37"/>
    </location>
</feature>
<keyword evidence="9" id="KW-1185">Reference proteome</keyword>
<protein>
    <recommendedName>
        <fullName evidence="7">MARVEL domain-containing protein</fullName>
    </recommendedName>
</protein>
<evidence type="ECO:0000256" key="3">
    <source>
        <dbReference type="ARBA" id="ARBA00022989"/>
    </source>
</evidence>
<gene>
    <name evidence="8" type="ORF">KC01_LOCUS37257</name>
</gene>
<feature type="transmembrane region" description="Helical" evidence="6">
    <location>
        <begin position="121"/>
        <end position="143"/>
    </location>
</feature>
<feature type="transmembrane region" description="Helical" evidence="6">
    <location>
        <begin position="43"/>
        <end position="70"/>
    </location>
</feature>
<dbReference type="GO" id="GO:0019911">
    <property type="term" value="F:structural constituent of myelin sheath"/>
    <property type="evidence" value="ECO:0007669"/>
    <property type="project" value="TreeGrafter"/>
</dbReference>
<dbReference type="EMBL" id="OZ035829">
    <property type="protein sequence ID" value="CAL1610694.1"/>
    <property type="molecule type" value="Genomic_DNA"/>
</dbReference>
<organism evidence="8 9">
    <name type="scientific">Knipowitschia caucasica</name>
    <name type="common">Caucasian dwarf goby</name>
    <name type="synonym">Pomatoschistus caucasicus</name>
    <dbReference type="NCBI Taxonomy" id="637954"/>
    <lineage>
        <taxon>Eukaryota</taxon>
        <taxon>Metazoa</taxon>
        <taxon>Chordata</taxon>
        <taxon>Craniata</taxon>
        <taxon>Vertebrata</taxon>
        <taxon>Euteleostomi</taxon>
        <taxon>Actinopterygii</taxon>
        <taxon>Neopterygii</taxon>
        <taxon>Teleostei</taxon>
        <taxon>Neoteleostei</taxon>
        <taxon>Acanthomorphata</taxon>
        <taxon>Gobiaria</taxon>
        <taxon>Gobiiformes</taxon>
        <taxon>Gobioidei</taxon>
        <taxon>Gobiidae</taxon>
        <taxon>Gobiinae</taxon>
        <taxon>Knipowitschia</taxon>
    </lineage>
</organism>
<comment type="subcellular location">
    <subcellularLocation>
        <location evidence="1">Membrane</location>
        <topology evidence="1">Multi-pass membrane protein</topology>
    </subcellularLocation>
</comment>
<dbReference type="Proteomes" id="UP001497482">
    <property type="component" value="Chromosome 7"/>
</dbReference>
<evidence type="ECO:0000256" key="4">
    <source>
        <dbReference type="ARBA" id="ARBA00023136"/>
    </source>
</evidence>
<reference evidence="8 9" key="1">
    <citation type="submission" date="2024-04" db="EMBL/GenBank/DDBJ databases">
        <authorList>
            <person name="Waldvogel A.-M."/>
            <person name="Schoenle A."/>
        </authorList>
    </citation>
    <scope>NUCLEOTIDE SEQUENCE [LARGE SCALE GENOMIC DNA]</scope>
</reference>
<dbReference type="PANTHER" id="PTHR22776">
    <property type="entry name" value="MARVEL-CONTAINING POTENTIAL LIPID RAFT-ASSOCIATED PROTEIN"/>
    <property type="match status" value="1"/>
</dbReference>
<dbReference type="PRINTS" id="PR01884">
    <property type="entry name" value="MALPROTEIN"/>
</dbReference>
<dbReference type="PANTHER" id="PTHR22776:SF10">
    <property type="entry name" value="CKLF-LIKE MARVEL TRANSMEMBRANE DOMAIN-CONTAINING PROTEIN 8"/>
    <property type="match status" value="1"/>
</dbReference>
<dbReference type="GO" id="GO:0042552">
    <property type="term" value="P:myelination"/>
    <property type="evidence" value="ECO:0007669"/>
    <property type="project" value="TreeGrafter"/>
</dbReference>
<accession>A0AAV2MBH1</accession>
<keyword evidence="4 5" id="KW-0472">Membrane</keyword>
<feature type="transmembrane region" description="Helical" evidence="6">
    <location>
        <begin position="82"/>
        <end position="101"/>
    </location>
</feature>
<evidence type="ECO:0000256" key="1">
    <source>
        <dbReference type="ARBA" id="ARBA00004141"/>
    </source>
</evidence>
<evidence type="ECO:0000313" key="8">
    <source>
        <dbReference type="EMBL" id="CAL1610694.1"/>
    </source>
</evidence>
<name>A0AAV2MBH1_KNICA</name>
<dbReference type="PROSITE" id="PS51225">
    <property type="entry name" value="MARVEL"/>
    <property type="match status" value="1"/>
</dbReference>
<evidence type="ECO:0000259" key="7">
    <source>
        <dbReference type="PROSITE" id="PS51225"/>
    </source>
</evidence>
<dbReference type="InterPro" id="IPR013295">
    <property type="entry name" value="MAL"/>
</dbReference>
<feature type="domain" description="MARVEL" evidence="7">
    <location>
        <begin position="14"/>
        <end position="147"/>
    </location>
</feature>
<evidence type="ECO:0000256" key="2">
    <source>
        <dbReference type="ARBA" id="ARBA00022692"/>
    </source>
</evidence>
<evidence type="ECO:0000256" key="6">
    <source>
        <dbReference type="SAM" id="Phobius"/>
    </source>
</evidence>
<dbReference type="InterPro" id="IPR008253">
    <property type="entry name" value="Marvel"/>
</dbReference>
<dbReference type="InterPro" id="IPR050578">
    <property type="entry name" value="MARVEL-CKLF_proteins"/>
</dbReference>
<dbReference type="AlphaFoldDB" id="A0AAV2MBH1"/>
<dbReference type="GO" id="GO:0016020">
    <property type="term" value="C:membrane"/>
    <property type="evidence" value="ECO:0007669"/>
    <property type="project" value="UniProtKB-SubCell"/>
</dbReference>
<proteinExistence type="predicted"/>
<keyword evidence="2 5" id="KW-0812">Transmembrane</keyword>